<evidence type="ECO:0000313" key="5">
    <source>
        <dbReference type="EMBL" id="KAJ5391610.1"/>
    </source>
</evidence>
<dbReference type="Gene3D" id="3.10.20.80">
    <property type="entry name" value="Translation initiation factor 3 (IF-3), N-terminal domain"/>
    <property type="match status" value="1"/>
</dbReference>
<dbReference type="InterPro" id="IPR019814">
    <property type="entry name" value="Translation_initiation_fac_3_N"/>
</dbReference>
<dbReference type="OrthoDB" id="21573at2759"/>
<dbReference type="Gene3D" id="3.30.110.10">
    <property type="entry name" value="Translation initiation factor 3 (IF-3), C-terminal domain"/>
    <property type="match status" value="1"/>
</dbReference>
<comment type="caution">
    <text evidence="5">The sequence shown here is derived from an EMBL/GenBank/DDBJ whole genome shotgun (WGS) entry which is preliminary data.</text>
</comment>
<dbReference type="GO" id="GO:0003743">
    <property type="term" value="F:translation initiation factor activity"/>
    <property type="evidence" value="ECO:0007669"/>
    <property type="project" value="UniProtKB-KW"/>
</dbReference>
<dbReference type="PANTHER" id="PTHR10938:SF0">
    <property type="entry name" value="TRANSLATION INITIATION FACTOR IF-3, MITOCHONDRIAL"/>
    <property type="match status" value="1"/>
</dbReference>
<sequence>MNHTRGLASTAQALRHTFFTPLHTSKTGLLQPRLYQNGLQLRSFQLSRNLAGPKVTTPASTLIKDESIGSAWVQVVNEEGNLDEPRKLFDVLTSFDRNKFFCVQVAAAAGPSKPPICKILNKKEYRESEKAKIKAAKSAVQSTKQVELNWAIDAHDLQHRLKQLTNFLDKGRKVEVVLTRKRHKRSATVDEIKNVMQSVMDTIREAGGTQTKAMEGEPGKHVILTVTKEK</sequence>
<dbReference type="InterPro" id="IPR001288">
    <property type="entry name" value="Translation_initiation_fac_3"/>
</dbReference>
<dbReference type="GO" id="GO:0070124">
    <property type="term" value="P:mitochondrial translational initiation"/>
    <property type="evidence" value="ECO:0007669"/>
    <property type="project" value="TreeGrafter"/>
</dbReference>
<dbReference type="InterPro" id="IPR036788">
    <property type="entry name" value="T_IF-3_C_sf"/>
</dbReference>
<comment type="similarity">
    <text evidence="1">Belongs to the IF-3 family.</text>
</comment>
<reference evidence="5" key="2">
    <citation type="journal article" date="2023" name="IMA Fungus">
        <title>Comparative genomic study of the Penicillium genus elucidates a diverse pangenome and 15 lateral gene transfer events.</title>
        <authorList>
            <person name="Petersen C."/>
            <person name="Sorensen T."/>
            <person name="Nielsen M.R."/>
            <person name="Sondergaard T.E."/>
            <person name="Sorensen J.L."/>
            <person name="Fitzpatrick D.A."/>
            <person name="Frisvad J.C."/>
            <person name="Nielsen K.L."/>
        </authorList>
    </citation>
    <scope>NUCLEOTIDE SEQUENCE</scope>
    <source>
        <strain evidence="5">IBT 29677</strain>
    </source>
</reference>
<evidence type="ECO:0000256" key="3">
    <source>
        <dbReference type="ARBA" id="ARBA00022917"/>
    </source>
</evidence>
<dbReference type="GO" id="GO:0032790">
    <property type="term" value="P:ribosome disassembly"/>
    <property type="evidence" value="ECO:0007669"/>
    <property type="project" value="TreeGrafter"/>
</dbReference>
<feature type="domain" description="Translation initiation factor 3 N-terminal" evidence="4">
    <location>
        <begin position="66"/>
        <end position="135"/>
    </location>
</feature>
<evidence type="ECO:0000313" key="6">
    <source>
        <dbReference type="Proteomes" id="UP001147747"/>
    </source>
</evidence>
<evidence type="ECO:0000259" key="4">
    <source>
        <dbReference type="Pfam" id="PF05198"/>
    </source>
</evidence>
<dbReference type="EMBL" id="JAPZBU010000008">
    <property type="protein sequence ID" value="KAJ5391610.1"/>
    <property type="molecule type" value="Genomic_DNA"/>
</dbReference>
<name>A0A9X0B806_9EURO</name>
<keyword evidence="3" id="KW-0648">Protein biosynthesis</keyword>
<dbReference type="SUPFAM" id="SSF55200">
    <property type="entry name" value="Translation initiation factor IF3, C-terminal domain"/>
    <property type="match status" value="1"/>
</dbReference>
<dbReference type="Proteomes" id="UP001147747">
    <property type="component" value="Unassembled WGS sequence"/>
</dbReference>
<evidence type="ECO:0000256" key="2">
    <source>
        <dbReference type="ARBA" id="ARBA00022540"/>
    </source>
</evidence>
<proteinExistence type="inferred from homology"/>
<dbReference type="GO" id="GO:0043022">
    <property type="term" value="F:ribosome binding"/>
    <property type="evidence" value="ECO:0007669"/>
    <property type="project" value="TreeGrafter"/>
</dbReference>
<dbReference type="RefSeq" id="XP_056487288.1">
    <property type="nucleotide sequence ID" value="XM_056631737.1"/>
</dbReference>
<dbReference type="InterPro" id="IPR036787">
    <property type="entry name" value="T_IF-3_N_sf"/>
</dbReference>
<protein>
    <recommendedName>
        <fullName evidence="4">Translation initiation factor 3 N-terminal domain-containing protein</fullName>
    </recommendedName>
</protein>
<keyword evidence="6" id="KW-1185">Reference proteome</keyword>
<dbReference type="Pfam" id="PF05198">
    <property type="entry name" value="IF3_N"/>
    <property type="match status" value="1"/>
</dbReference>
<dbReference type="GeneID" id="81370717"/>
<keyword evidence="2" id="KW-0396">Initiation factor</keyword>
<evidence type="ECO:0000256" key="1">
    <source>
        <dbReference type="ARBA" id="ARBA00005439"/>
    </source>
</evidence>
<dbReference type="PANTHER" id="PTHR10938">
    <property type="entry name" value="TRANSLATION INITIATION FACTOR IF-3"/>
    <property type="match status" value="1"/>
</dbReference>
<dbReference type="AlphaFoldDB" id="A0A9X0B806"/>
<accession>A0A9X0B806</accession>
<organism evidence="5 6">
    <name type="scientific">Penicillium cosmopolitanum</name>
    <dbReference type="NCBI Taxonomy" id="1131564"/>
    <lineage>
        <taxon>Eukaryota</taxon>
        <taxon>Fungi</taxon>
        <taxon>Dikarya</taxon>
        <taxon>Ascomycota</taxon>
        <taxon>Pezizomycotina</taxon>
        <taxon>Eurotiomycetes</taxon>
        <taxon>Eurotiomycetidae</taxon>
        <taxon>Eurotiales</taxon>
        <taxon>Aspergillaceae</taxon>
        <taxon>Penicillium</taxon>
    </lineage>
</organism>
<dbReference type="GO" id="GO:0005739">
    <property type="term" value="C:mitochondrion"/>
    <property type="evidence" value="ECO:0007669"/>
    <property type="project" value="TreeGrafter"/>
</dbReference>
<reference evidence="5" key="1">
    <citation type="submission" date="2022-12" db="EMBL/GenBank/DDBJ databases">
        <authorList>
            <person name="Petersen C."/>
        </authorList>
    </citation>
    <scope>NUCLEOTIDE SEQUENCE</scope>
    <source>
        <strain evidence="5">IBT 29677</strain>
    </source>
</reference>
<gene>
    <name evidence="5" type="ORF">N7509_007100</name>
</gene>